<comment type="caution">
    <text evidence="1">The sequence shown here is derived from an EMBL/GenBank/DDBJ whole genome shotgun (WGS) entry which is preliminary data.</text>
</comment>
<dbReference type="Proteomes" id="UP000555103">
    <property type="component" value="Unassembled WGS sequence"/>
</dbReference>
<accession>A0A840CL09</accession>
<name>A0A840CL09_9BACT</name>
<dbReference type="Gene3D" id="2.40.50.1020">
    <property type="entry name" value="LytTr DNA-binding domain"/>
    <property type="match status" value="1"/>
</dbReference>
<sequence>MEKEIVIEITSCMYIIGGKNECFAFPNDSVVKICKISIDDISILICNGTDFVRINIHVIINTKYFIKLNERRKIVMKDGTIFKVSRRNISLFK</sequence>
<dbReference type="EMBL" id="JACIEP010000002">
    <property type="protein sequence ID" value="MBB4034728.1"/>
    <property type="molecule type" value="Genomic_DNA"/>
</dbReference>
<evidence type="ECO:0000313" key="1">
    <source>
        <dbReference type="EMBL" id="MBB4034728.1"/>
    </source>
</evidence>
<gene>
    <name evidence="1" type="ORF">GGR21_000615</name>
</gene>
<keyword evidence="2" id="KW-1185">Reference proteome</keyword>
<evidence type="ECO:0000313" key="2">
    <source>
        <dbReference type="Proteomes" id="UP000555103"/>
    </source>
</evidence>
<organism evidence="1 2">
    <name type="scientific">Dysgonomonas hofstadii</name>
    <dbReference type="NCBI Taxonomy" id="637886"/>
    <lineage>
        <taxon>Bacteria</taxon>
        <taxon>Pseudomonadati</taxon>
        <taxon>Bacteroidota</taxon>
        <taxon>Bacteroidia</taxon>
        <taxon>Bacteroidales</taxon>
        <taxon>Dysgonomonadaceae</taxon>
        <taxon>Dysgonomonas</taxon>
    </lineage>
</organism>
<proteinExistence type="predicted"/>
<dbReference type="AlphaFoldDB" id="A0A840CL09"/>
<reference evidence="1 2" key="1">
    <citation type="submission" date="2020-08" db="EMBL/GenBank/DDBJ databases">
        <title>Genomic Encyclopedia of Type Strains, Phase IV (KMG-IV): sequencing the most valuable type-strain genomes for metagenomic binning, comparative biology and taxonomic classification.</title>
        <authorList>
            <person name="Goeker M."/>
        </authorList>
    </citation>
    <scope>NUCLEOTIDE SEQUENCE [LARGE SCALE GENOMIC DNA]</scope>
    <source>
        <strain evidence="1 2">DSM 104969</strain>
    </source>
</reference>
<protein>
    <submittedName>
        <fullName evidence="1">Uncharacterized protein</fullName>
    </submittedName>
</protein>